<reference evidence="1 2" key="1">
    <citation type="journal article" date="2023" name="Science">
        <title>Complex scaffold remodeling in plant triterpene biosynthesis.</title>
        <authorList>
            <person name="De La Pena R."/>
            <person name="Hodgson H."/>
            <person name="Liu J.C."/>
            <person name="Stephenson M.J."/>
            <person name="Martin A.C."/>
            <person name="Owen C."/>
            <person name="Harkess A."/>
            <person name="Leebens-Mack J."/>
            <person name="Jimenez L.E."/>
            <person name="Osbourn A."/>
            <person name="Sattely E.S."/>
        </authorList>
    </citation>
    <scope>NUCLEOTIDE SEQUENCE [LARGE SCALE GENOMIC DNA]</scope>
    <source>
        <strain evidence="2">cv. JPN11</strain>
        <tissue evidence="1">Leaf</tissue>
    </source>
</reference>
<keyword evidence="2" id="KW-1185">Reference proteome</keyword>
<gene>
    <name evidence="1" type="ORF">OWV82_018212</name>
</gene>
<dbReference type="Proteomes" id="UP001164539">
    <property type="component" value="Chromosome 10"/>
</dbReference>
<name>A0ACC1XAD6_MELAZ</name>
<organism evidence="1 2">
    <name type="scientific">Melia azedarach</name>
    <name type="common">Chinaberry tree</name>
    <dbReference type="NCBI Taxonomy" id="155640"/>
    <lineage>
        <taxon>Eukaryota</taxon>
        <taxon>Viridiplantae</taxon>
        <taxon>Streptophyta</taxon>
        <taxon>Embryophyta</taxon>
        <taxon>Tracheophyta</taxon>
        <taxon>Spermatophyta</taxon>
        <taxon>Magnoliopsida</taxon>
        <taxon>eudicotyledons</taxon>
        <taxon>Gunneridae</taxon>
        <taxon>Pentapetalae</taxon>
        <taxon>rosids</taxon>
        <taxon>malvids</taxon>
        <taxon>Sapindales</taxon>
        <taxon>Meliaceae</taxon>
        <taxon>Melia</taxon>
    </lineage>
</organism>
<evidence type="ECO:0000313" key="2">
    <source>
        <dbReference type="Proteomes" id="UP001164539"/>
    </source>
</evidence>
<proteinExistence type="predicted"/>
<protein>
    <submittedName>
        <fullName evidence="1">Protein LURP-one-related 12-like</fullName>
    </submittedName>
</protein>
<sequence length="108" mass="12336">MFSCRLKPGFDGAFTMGLVLILDQMYGDDDDEDVQEVSKRRASILDLMMRRLKNGLSEKYRKGFSAGNARPFSRVDLTSHGQEILMGDFNLGTFRYPPTRTVFPMKMT</sequence>
<evidence type="ECO:0000313" key="1">
    <source>
        <dbReference type="EMBL" id="KAJ4708235.1"/>
    </source>
</evidence>
<dbReference type="EMBL" id="CM051403">
    <property type="protein sequence ID" value="KAJ4708235.1"/>
    <property type="molecule type" value="Genomic_DNA"/>
</dbReference>
<accession>A0ACC1XAD6</accession>
<comment type="caution">
    <text evidence="1">The sequence shown here is derived from an EMBL/GenBank/DDBJ whole genome shotgun (WGS) entry which is preliminary data.</text>
</comment>